<dbReference type="EMBL" id="JARBJD010000114">
    <property type="protein sequence ID" value="KAK2951708.1"/>
    <property type="molecule type" value="Genomic_DNA"/>
</dbReference>
<feature type="transmembrane region" description="Helical" evidence="1">
    <location>
        <begin position="814"/>
        <end position="843"/>
    </location>
</feature>
<keyword evidence="1" id="KW-0472">Membrane</keyword>
<comment type="caution">
    <text evidence="2">The sequence shown here is derived from an EMBL/GenBank/DDBJ whole genome shotgun (WGS) entry which is preliminary data.</text>
</comment>
<dbReference type="Proteomes" id="UP001281761">
    <property type="component" value="Unassembled WGS sequence"/>
</dbReference>
<evidence type="ECO:0008006" key="4">
    <source>
        <dbReference type="Google" id="ProtNLM"/>
    </source>
</evidence>
<dbReference type="PROSITE" id="PS00018">
    <property type="entry name" value="EF_HAND_1"/>
    <property type="match status" value="1"/>
</dbReference>
<proteinExistence type="predicted"/>
<evidence type="ECO:0000313" key="3">
    <source>
        <dbReference type="Proteomes" id="UP001281761"/>
    </source>
</evidence>
<name>A0ABQ9XK34_9EUKA</name>
<dbReference type="InterPro" id="IPR018247">
    <property type="entry name" value="EF_Hand_1_Ca_BS"/>
</dbReference>
<accession>A0ABQ9XK34</accession>
<keyword evidence="3" id="KW-1185">Reference proteome</keyword>
<reference evidence="2 3" key="1">
    <citation type="journal article" date="2022" name="bioRxiv">
        <title>Genomics of Preaxostyla Flagellates Illuminates Evolutionary Transitions and the Path Towards Mitochondrial Loss.</title>
        <authorList>
            <person name="Novak L.V.F."/>
            <person name="Treitli S.C."/>
            <person name="Pyrih J."/>
            <person name="Halakuc P."/>
            <person name="Pipaliya S.V."/>
            <person name="Vacek V."/>
            <person name="Brzon O."/>
            <person name="Soukal P."/>
            <person name="Eme L."/>
            <person name="Dacks J.B."/>
            <person name="Karnkowska A."/>
            <person name="Elias M."/>
            <person name="Hampl V."/>
        </authorList>
    </citation>
    <scope>NUCLEOTIDE SEQUENCE [LARGE SCALE GENOMIC DNA]</scope>
    <source>
        <strain evidence="2">NAU3</strain>
        <tissue evidence="2">Gut</tissue>
    </source>
</reference>
<gene>
    <name evidence="2" type="ORF">BLNAU_13320</name>
</gene>
<protein>
    <recommendedName>
        <fullName evidence="4">Transmembrane protein</fullName>
    </recommendedName>
</protein>
<evidence type="ECO:0000256" key="1">
    <source>
        <dbReference type="SAM" id="Phobius"/>
    </source>
</evidence>
<keyword evidence="1" id="KW-1133">Transmembrane helix</keyword>
<keyword evidence="1" id="KW-0812">Transmembrane</keyword>
<organism evidence="2 3">
    <name type="scientific">Blattamonas nauphoetae</name>
    <dbReference type="NCBI Taxonomy" id="2049346"/>
    <lineage>
        <taxon>Eukaryota</taxon>
        <taxon>Metamonada</taxon>
        <taxon>Preaxostyla</taxon>
        <taxon>Oxymonadida</taxon>
        <taxon>Blattamonas</taxon>
    </lineage>
</organism>
<evidence type="ECO:0000313" key="2">
    <source>
        <dbReference type="EMBL" id="KAK2951708.1"/>
    </source>
</evidence>
<sequence length="1011" mass="111769">MWYYDTQSQHSYSILTFFASPTDAFLISHADGEDLDRCGTFDPIPTVPSDTIFRFRVYLYNPINLTPLDIQSCGWILSPWLNQSLESGKVNVNQMEGGTITIAGNGDGDGSIELSSLFVTLNVVPTSLISCTDGYVTIFQSVITSALSSLNSNIIQLTDSQIILREFEASEIVLDDSYLVSFAKSTGTIMNSLSVTKSTFLDMKTTLGLFSLESADCDVKESSFVSGDGTNNALFVAENFGELMIESCNFTNCHTVDSRGSAIFCDAAEGSELTLSNVVFTKCENAENTIATFGTLYLLSDSPGQELLFVNLSFSECSASKAQAFFLDTTDTVSLSFTWFRFDFFTTPEWFVVGDPSDSSSFYDMADIFRRSLSSVCVGDSTPTENAIDNPICGTVEIPCLTINYALNQLSPRGARMLLVSGDGNVQLGLVLSHVFVEGSSKQVLATRFVILDVSEENAVETTSYIKTSFVVNLSYLVIALQSSASGGRTIFAHMDGSLTFQSCTLAVPEGTRIWATFVQSAQDSLLVKNFTMNDLTFNNVPFQLNSTTIVEFEDVSVWNSSFTEPFLQKRKVDPTTSVTIAGCQFNMIQMNGSSNPLIELANVNVELDRTTFNNVSKMTAHTANPSSDFTQSDIELGIFFFQASNVSFENTNFSKNGPMSTEFPNVRWNVSNILADRVSTSEDSSLPETSSLSFWFSDEGHCTLTYIDPNNTNNVTFEDYAFFVPRLKEAVHSEIEENENGTETILTETGISHVLNITAHPSETSILCSFNESLISDTSVSWHIRLLYNPSHSFRSPSVRIVKYVPPSPMPTWVLSLIISLSIVLFLILAGVSALIIVCCLVRRGYCCQNNHVGTLTRALTTHQTSLIRSHVTKSFHQTQGNPQRVGSQLNNRSDVNFGHDLVRMPDGQPFVPPHQNHSATWKQQGWAYPQQRTQRQKQAFAAHEMEDLAALLPERNNDSEKELKWAFNLDSRSMGYPEVVFENDLDSIPFQPFTRTVIGVPILDKDDSL</sequence>